<dbReference type="InterPro" id="IPR036733">
    <property type="entry name" value="B_transposit_C_sf"/>
</dbReference>
<dbReference type="Proteomes" id="UP001235269">
    <property type="component" value="Unassembled WGS sequence"/>
</dbReference>
<dbReference type="RefSeq" id="WP_307156887.1">
    <property type="nucleotide sequence ID" value="NZ_JAUSWH010000002.1"/>
</dbReference>
<comment type="caution">
    <text evidence="3">The sequence shown here is derived from an EMBL/GenBank/DDBJ whole genome shotgun (WGS) entry which is preliminary data.</text>
</comment>
<dbReference type="Gene3D" id="1.10.1180.10">
    <property type="entry name" value="B transposition protein, C-terminal domain"/>
    <property type="match status" value="1"/>
</dbReference>
<sequence>MKKPMSTNGGWDFPNPSAEFLAKHSGDDVETWRSLVAQVIEAANAGGFTKADVARRAGVAEGTFSQWASGKYPGVLANVNAQVSKWLDALEQSASLSAAMPTSPDFVKTSTGVDVYNVLLYAQVTGGFTIITLPSGFGKTTAARQFCRTRPHAWMATISPHTKTVHGMLIELASELEVLEHNPARLVRAIGRKLNRVGEGSLLIIDEAQNLLPEAVNQLRHFVDVYKCGVCLMGNEETAVAFVKDKGTVSSRAQVATRIDRRLTGGTHNPQDATALIAAWSITDPDCVRFLQNVATKPGSLRNIDRTIKAAQMLALGDDADLALTHLTAAWRNRNIGDLA</sequence>
<evidence type="ECO:0000313" key="4">
    <source>
        <dbReference type="Proteomes" id="UP001235269"/>
    </source>
</evidence>
<gene>
    <name evidence="3" type="ORF">QO005_001009</name>
</gene>
<proteinExistence type="predicted"/>
<feature type="domain" description="ORC1/DEAH AAA+ ATPase" evidence="2">
    <location>
        <begin position="125"/>
        <end position="237"/>
    </location>
</feature>
<dbReference type="EMBL" id="JAUSWH010000002">
    <property type="protein sequence ID" value="MDQ0454682.1"/>
    <property type="molecule type" value="Genomic_DNA"/>
</dbReference>
<dbReference type="InterPro" id="IPR027417">
    <property type="entry name" value="P-loop_NTPase"/>
</dbReference>
<dbReference type="InterPro" id="IPR009084">
    <property type="entry name" value="B_transpositn_C"/>
</dbReference>
<dbReference type="SUPFAM" id="SSF47681">
    <property type="entry name" value="C-terminal domain of B transposition protein"/>
    <property type="match status" value="1"/>
</dbReference>
<dbReference type="Pfam" id="PF13401">
    <property type="entry name" value="AAA_22"/>
    <property type="match status" value="1"/>
</dbReference>
<keyword evidence="4" id="KW-1185">Reference proteome</keyword>
<evidence type="ECO:0000259" key="1">
    <source>
        <dbReference type="Pfam" id="PF09077"/>
    </source>
</evidence>
<dbReference type="InterPro" id="IPR049945">
    <property type="entry name" value="AAA_22"/>
</dbReference>
<dbReference type="Pfam" id="PF09077">
    <property type="entry name" value="Phage-MuB_C"/>
    <property type="match status" value="1"/>
</dbReference>
<organism evidence="3 4">
    <name type="scientific">Rhizobium paknamense</name>
    <dbReference type="NCBI Taxonomy" id="1206817"/>
    <lineage>
        <taxon>Bacteria</taxon>
        <taxon>Pseudomonadati</taxon>
        <taxon>Pseudomonadota</taxon>
        <taxon>Alphaproteobacteria</taxon>
        <taxon>Hyphomicrobiales</taxon>
        <taxon>Rhizobiaceae</taxon>
        <taxon>Rhizobium/Agrobacterium group</taxon>
        <taxon>Rhizobium</taxon>
    </lineage>
</organism>
<dbReference type="Gene3D" id="3.40.50.300">
    <property type="entry name" value="P-loop containing nucleotide triphosphate hydrolases"/>
    <property type="match status" value="1"/>
</dbReference>
<protein>
    <submittedName>
        <fullName evidence="3">DNA transposition AAA+ family ATPase</fullName>
    </submittedName>
</protein>
<dbReference type="PANTHER" id="PTHR35894">
    <property type="entry name" value="GENERAL SECRETION PATHWAY PROTEIN A-RELATED"/>
    <property type="match status" value="1"/>
</dbReference>
<accession>A0ABU0I8W4</accession>
<dbReference type="InterPro" id="IPR010982">
    <property type="entry name" value="Lambda_DNA-bd_dom_sf"/>
</dbReference>
<dbReference type="InterPro" id="IPR052026">
    <property type="entry name" value="ExeA_AAA_ATPase_DNA-bind"/>
</dbReference>
<dbReference type="Gene3D" id="1.10.260.40">
    <property type="entry name" value="lambda repressor-like DNA-binding domains"/>
    <property type="match status" value="1"/>
</dbReference>
<feature type="domain" description="B transposition protein C-terminal" evidence="1">
    <location>
        <begin position="258"/>
        <end position="332"/>
    </location>
</feature>
<dbReference type="PANTHER" id="PTHR35894:SF5">
    <property type="entry name" value="MU-LIKE PROPHAGE FLUMU DNA TRANSPOSITION PROTEIN B"/>
    <property type="match status" value="1"/>
</dbReference>
<name>A0ABU0I8W4_9HYPH</name>
<reference evidence="3 4" key="1">
    <citation type="submission" date="2023-07" db="EMBL/GenBank/DDBJ databases">
        <title>Genomic Encyclopedia of Type Strains, Phase IV (KMG-IV): sequencing the most valuable type-strain genomes for metagenomic binning, comparative biology and taxonomic classification.</title>
        <authorList>
            <person name="Goeker M."/>
        </authorList>
    </citation>
    <scope>NUCLEOTIDE SEQUENCE [LARGE SCALE GENOMIC DNA]</scope>
    <source>
        <strain evidence="3 4">DSM 100301</strain>
    </source>
</reference>
<dbReference type="SUPFAM" id="SSF52540">
    <property type="entry name" value="P-loop containing nucleoside triphosphate hydrolases"/>
    <property type="match status" value="1"/>
</dbReference>
<evidence type="ECO:0000259" key="2">
    <source>
        <dbReference type="Pfam" id="PF13401"/>
    </source>
</evidence>
<evidence type="ECO:0000313" key="3">
    <source>
        <dbReference type="EMBL" id="MDQ0454682.1"/>
    </source>
</evidence>